<evidence type="ECO:0000256" key="9">
    <source>
        <dbReference type="ARBA" id="ARBA00023242"/>
    </source>
</evidence>
<keyword evidence="5" id="KW-0378">Hydrolase</keyword>
<feature type="region of interest" description="Disordered" evidence="10">
    <location>
        <begin position="97"/>
        <end position="147"/>
    </location>
</feature>
<feature type="compositionally biased region" description="Polar residues" evidence="10">
    <location>
        <begin position="114"/>
        <end position="129"/>
    </location>
</feature>
<dbReference type="InterPro" id="IPR023801">
    <property type="entry name" value="His_deacetylse_dom"/>
</dbReference>
<dbReference type="SUPFAM" id="SSF52768">
    <property type="entry name" value="Arginase/deacetylase"/>
    <property type="match status" value="1"/>
</dbReference>
<evidence type="ECO:0000256" key="3">
    <source>
        <dbReference type="ARBA" id="ARBA00012111"/>
    </source>
</evidence>
<dbReference type="PANTHER" id="PTHR10625:SF5">
    <property type="entry name" value="HISTONE DEACETYLASE"/>
    <property type="match status" value="1"/>
</dbReference>
<evidence type="ECO:0000256" key="2">
    <source>
        <dbReference type="ARBA" id="ARBA00007738"/>
    </source>
</evidence>
<organism evidence="12 13">
    <name type="scientific">Coccomyxa viridis</name>
    <dbReference type="NCBI Taxonomy" id="1274662"/>
    <lineage>
        <taxon>Eukaryota</taxon>
        <taxon>Viridiplantae</taxon>
        <taxon>Chlorophyta</taxon>
        <taxon>core chlorophytes</taxon>
        <taxon>Trebouxiophyceae</taxon>
        <taxon>Trebouxiophyceae incertae sedis</taxon>
        <taxon>Coccomyxaceae</taxon>
        <taxon>Coccomyxa</taxon>
    </lineage>
</organism>
<evidence type="ECO:0000313" key="13">
    <source>
        <dbReference type="Proteomes" id="UP001497392"/>
    </source>
</evidence>
<name>A0ABP1FNY2_9CHLO</name>
<feature type="domain" description="Histone deacetylase" evidence="11">
    <location>
        <begin position="167"/>
        <end position="452"/>
    </location>
</feature>
<evidence type="ECO:0000256" key="10">
    <source>
        <dbReference type="SAM" id="MobiDB-lite"/>
    </source>
</evidence>
<dbReference type="CDD" id="cd09992">
    <property type="entry name" value="HDAC_classII"/>
    <property type="match status" value="1"/>
</dbReference>
<protein>
    <recommendedName>
        <fullName evidence="3">histone deacetylase</fullName>
        <ecNumber evidence="3">3.5.1.98</ecNumber>
    </recommendedName>
</protein>
<dbReference type="EC" id="3.5.1.98" evidence="3"/>
<feature type="region of interest" description="Disordered" evidence="10">
    <location>
        <begin position="1"/>
        <end position="75"/>
    </location>
</feature>
<dbReference type="Proteomes" id="UP001497392">
    <property type="component" value="Unassembled WGS sequence"/>
</dbReference>
<proteinExistence type="inferred from homology"/>
<keyword evidence="13" id="KW-1185">Reference proteome</keyword>
<dbReference type="InterPro" id="IPR000286">
    <property type="entry name" value="HDACs"/>
</dbReference>
<evidence type="ECO:0000256" key="1">
    <source>
        <dbReference type="ARBA" id="ARBA00004123"/>
    </source>
</evidence>
<evidence type="ECO:0000256" key="7">
    <source>
        <dbReference type="ARBA" id="ARBA00023015"/>
    </source>
</evidence>
<evidence type="ECO:0000256" key="8">
    <source>
        <dbReference type="ARBA" id="ARBA00023163"/>
    </source>
</evidence>
<evidence type="ECO:0000256" key="6">
    <source>
        <dbReference type="ARBA" id="ARBA00022853"/>
    </source>
</evidence>
<dbReference type="EMBL" id="CAXHTA020000005">
    <property type="protein sequence ID" value="CAL5221680.1"/>
    <property type="molecule type" value="Genomic_DNA"/>
</dbReference>
<feature type="compositionally biased region" description="Basic and acidic residues" evidence="10">
    <location>
        <begin position="12"/>
        <end position="22"/>
    </location>
</feature>
<dbReference type="InterPro" id="IPR037138">
    <property type="entry name" value="His_deacetylse_dom_sf"/>
</dbReference>
<comment type="caution">
    <text evidence="12">The sequence shown here is derived from an EMBL/GenBank/DDBJ whole genome shotgun (WGS) entry which is preliminary data.</text>
</comment>
<keyword evidence="6" id="KW-0156">Chromatin regulator</keyword>
<comment type="subcellular location">
    <subcellularLocation>
        <location evidence="1">Nucleus</location>
    </subcellularLocation>
</comment>
<evidence type="ECO:0000256" key="4">
    <source>
        <dbReference type="ARBA" id="ARBA00022491"/>
    </source>
</evidence>
<dbReference type="PRINTS" id="PR01270">
    <property type="entry name" value="HDASUPER"/>
</dbReference>
<dbReference type="Pfam" id="PF00850">
    <property type="entry name" value="Hist_deacetyl"/>
    <property type="match status" value="1"/>
</dbReference>
<evidence type="ECO:0000259" key="11">
    <source>
        <dbReference type="Pfam" id="PF00850"/>
    </source>
</evidence>
<keyword evidence="7" id="KW-0805">Transcription regulation</keyword>
<keyword evidence="4" id="KW-0678">Repressor</keyword>
<dbReference type="PANTHER" id="PTHR10625">
    <property type="entry name" value="HISTONE DEACETYLASE HDAC1-RELATED"/>
    <property type="match status" value="1"/>
</dbReference>
<evidence type="ECO:0000313" key="12">
    <source>
        <dbReference type="EMBL" id="CAL5221680.1"/>
    </source>
</evidence>
<keyword evidence="9" id="KW-0539">Nucleus</keyword>
<evidence type="ECO:0000256" key="5">
    <source>
        <dbReference type="ARBA" id="ARBA00022801"/>
    </source>
</evidence>
<accession>A0ABP1FNY2</accession>
<gene>
    <name evidence="12" type="primary">g3914</name>
    <name evidence="12" type="ORF">VP750_LOCUS3339</name>
</gene>
<feature type="compositionally biased region" description="Basic and acidic residues" evidence="10">
    <location>
        <begin position="56"/>
        <end position="66"/>
    </location>
</feature>
<dbReference type="InterPro" id="IPR023696">
    <property type="entry name" value="Ureohydrolase_dom_sf"/>
</dbReference>
<dbReference type="Gene3D" id="3.40.800.20">
    <property type="entry name" value="Histone deacetylase domain"/>
    <property type="match status" value="1"/>
</dbReference>
<feature type="compositionally biased region" description="Polar residues" evidence="10">
    <location>
        <begin position="26"/>
        <end position="36"/>
    </location>
</feature>
<keyword evidence="8" id="KW-0804">Transcription</keyword>
<sequence>MASEGSAQGDDGPLKHLHEDGPVRTADNTHNQSLHAEQTADKAEPDSMPSTGQAVPKEEDSVKADDQDASIQSPASTLAETLSLLSLSTPAAVEYKSSRLGQNGQQKEDDDGNHASSQTASQTRGTPDQSDAPRILVRKPAKPQEGDVSVGLVYDAIMEEHRGPPGHVERPQRTAVLVERLKETGLADRCCHVPARQATDEELQRAHTAEHVRHISGPRKDDDWLMGDNFYSELTPVAARYAAGCSVQAVQAVCRGDVDRAFAVVRPPGHHAECARAMGFCFYNNVAVAAMAARQEPGIERVLVLDWDVHHGNGIESILYDRPDIMYISLHRGNGFYPGTGEVYDAGKGPGEGFNVNIPWQRGGLSDADYIAAFDLVLEPIIGAYAPDLIIVSAGFDAVVGDPLGGMSLSPELFGHLTERMARLARGKLVLALEGGYNLRMTAECARHCMQVLLGGKPAVLDTPWKPAKDSELMLSLVAAIQAQHWPVLESISIPERFSKAWEFYLLGKQTAASLQVKSSPRTRSATKKR</sequence>
<comment type="similarity">
    <text evidence="2">Belongs to the histone deacetylase family. HD type 2 subfamily.</text>
</comment>
<reference evidence="12 13" key="1">
    <citation type="submission" date="2024-06" db="EMBL/GenBank/DDBJ databases">
        <authorList>
            <person name="Kraege A."/>
            <person name="Thomma B."/>
        </authorList>
    </citation>
    <scope>NUCLEOTIDE SEQUENCE [LARGE SCALE GENOMIC DNA]</scope>
</reference>